<organism evidence="1 2">
    <name type="scientific">Trichinella nelsoni</name>
    <dbReference type="NCBI Taxonomy" id="6336"/>
    <lineage>
        <taxon>Eukaryota</taxon>
        <taxon>Metazoa</taxon>
        <taxon>Ecdysozoa</taxon>
        <taxon>Nematoda</taxon>
        <taxon>Enoplea</taxon>
        <taxon>Dorylaimia</taxon>
        <taxon>Trichinellida</taxon>
        <taxon>Trichinellidae</taxon>
        <taxon>Trichinella</taxon>
    </lineage>
</organism>
<dbReference type="Proteomes" id="UP000054630">
    <property type="component" value="Unassembled WGS sequence"/>
</dbReference>
<gene>
    <name evidence="1" type="ORF">T07_9964</name>
</gene>
<name>A0A0V0SI91_9BILA</name>
<sequence>MYKNLNGLHHQHRADIRSYSCVSLGWLNDVTHVHTAMKSLHSLVTIRLYVIEHVVFLQRFVITSINTASQTLLLVDAAQFGDSHLKATWLILEDKLRATPGAMPQAIFRKFRNFLKFSPRRRLRLCPRANKNLHMPLGYPPGNL</sequence>
<accession>A0A0V0SI91</accession>
<comment type="caution">
    <text evidence="1">The sequence shown here is derived from an EMBL/GenBank/DDBJ whole genome shotgun (WGS) entry which is preliminary data.</text>
</comment>
<dbReference type="AlphaFoldDB" id="A0A0V0SI91"/>
<keyword evidence="2" id="KW-1185">Reference proteome</keyword>
<dbReference type="EMBL" id="JYDL01000007">
    <property type="protein sequence ID" value="KRX26462.1"/>
    <property type="molecule type" value="Genomic_DNA"/>
</dbReference>
<evidence type="ECO:0000313" key="2">
    <source>
        <dbReference type="Proteomes" id="UP000054630"/>
    </source>
</evidence>
<proteinExistence type="predicted"/>
<protein>
    <submittedName>
        <fullName evidence="1">Uncharacterized protein</fullName>
    </submittedName>
</protein>
<evidence type="ECO:0000313" key="1">
    <source>
        <dbReference type="EMBL" id="KRX26462.1"/>
    </source>
</evidence>
<reference evidence="1 2" key="1">
    <citation type="submission" date="2015-01" db="EMBL/GenBank/DDBJ databases">
        <title>Evolution of Trichinella species and genotypes.</title>
        <authorList>
            <person name="Korhonen P.K."/>
            <person name="Edoardo P."/>
            <person name="Giuseppe L.R."/>
            <person name="Gasser R.B."/>
        </authorList>
    </citation>
    <scope>NUCLEOTIDE SEQUENCE [LARGE SCALE GENOMIC DNA]</scope>
    <source>
        <strain evidence="1">ISS37</strain>
    </source>
</reference>